<dbReference type="EMBL" id="JASNWA010000004">
    <property type="protein sequence ID" value="KAK3176188.1"/>
    <property type="molecule type" value="Genomic_DNA"/>
</dbReference>
<dbReference type="PROSITE" id="PS50181">
    <property type="entry name" value="FBOX"/>
    <property type="match status" value="1"/>
</dbReference>
<dbReference type="Proteomes" id="UP001276659">
    <property type="component" value="Unassembled WGS sequence"/>
</dbReference>
<proteinExistence type="predicted"/>
<dbReference type="Pfam" id="PF00646">
    <property type="entry name" value="F-box"/>
    <property type="match status" value="1"/>
</dbReference>
<feature type="domain" description="F-box" evidence="1">
    <location>
        <begin position="1"/>
        <end position="45"/>
    </location>
</feature>
<organism evidence="2 3">
    <name type="scientific">Lepraria neglecta</name>
    <dbReference type="NCBI Taxonomy" id="209136"/>
    <lineage>
        <taxon>Eukaryota</taxon>
        <taxon>Fungi</taxon>
        <taxon>Dikarya</taxon>
        <taxon>Ascomycota</taxon>
        <taxon>Pezizomycotina</taxon>
        <taxon>Lecanoromycetes</taxon>
        <taxon>OSLEUM clade</taxon>
        <taxon>Lecanoromycetidae</taxon>
        <taxon>Lecanorales</taxon>
        <taxon>Lecanorineae</taxon>
        <taxon>Stereocaulaceae</taxon>
        <taxon>Lepraria</taxon>
    </lineage>
</organism>
<gene>
    <name evidence="2" type="ORF">OEA41_007511</name>
</gene>
<reference evidence="2" key="1">
    <citation type="submission" date="2022-11" db="EMBL/GenBank/DDBJ databases">
        <title>Chromosomal genome sequence assembly and mating type (MAT) locus characterization of the leprose asexual lichenized fungus Lepraria neglecta (Nyl.) Erichsen.</title>
        <authorList>
            <person name="Allen J.L."/>
            <person name="Pfeffer B."/>
        </authorList>
    </citation>
    <scope>NUCLEOTIDE SEQUENCE</scope>
    <source>
        <strain evidence="2">Allen 5258</strain>
    </source>
</reference>
<evidence type="ECO:0000313" key="2">
    <source>
        <dbReference type="EMBL" id="KAK3176188.1"/>
    </source>
</evidence>
<dbReference type="SUPFAM" id="SSF81383">
    <property type="entry name" value="F-box domain"/>
    <property type="match status" value="1"/>
</dbReference>
<keyword evidence="3" id="KW-1185">Reference proteome</keyword>
<name>A0AAE0DN07_9LECA</name>
<comment type="caution">
    <text evidence="2">The sequence shown here is derived from an EMBL/GenBank/DDBJ whole genome shotgun (WGS) entry which is preliminary data.</text>
</comment>
<evidence type="ECO:0000259" key="1">
    <source>
        <dbReference type="PROSITE" id="PS50181"/>
    </source>
</evidence>
<accession>A0AAE0DN07</accession>
<sequence length="450" mass="51227">MLPPELLSMVCNHVPKKDLKTLRLVCKSYGQAAVSHVFDEIFMSFNMADLRIAKLVVLRFKQYIRTLVFSSVYYRAIPDGDFELHFQDAFLDDESTEHSDFAYQRYRAIRKKQQKTLKSGACQTYLAFALSTMPRLKKIILTDWRSSRSMSTESMLRYDSRHIPFCPAEDCGLDAHEHFDFVPIRQSGLERTGPLNPWTIILLALSATSTYVPEITMETVKETEYVDDKALDTSAFRLPPLALCEAKLCFAALTKLRLSLAIDPGNFTSGGRTSCVHRNLPKLLRAAVNLECLAIEVYDWEDTVTGGTSSFDCILGRCKFLKLKSLILAFFDSTEQELLQLLKYSTDLAQLTLDGHTLTSGSWAGLINKLRAKLSLSDVELDQLFGGFAEPCENTEFLDRDGTVEKFFLGKGPNPFTKEAIQRYEDERKPGRTLYQVAEGYRSRYHRFHK</sequence>
<evidence type="ECO:0000313" key="3">
    <source>
        <dbReference type="Proteomes" id="UP001276659"/>
    </source>
</evidence>
<protein>
    <recommendedName>
        <fullName evidence="1">F-box domain-containing protein</fullName>
    </recommendedName>
</protein>
<dbReference type="InterPro" id="IPR001810">
    <property type="entry name" value="F-box_dom"/>
</dbReference>
<dbReference type="AlphaFoldDB" id="A0AAE0DN07"/>
<dbReference type="InterPro" id="IPR036047">
    <property type="entry name" value="F-box-like_dom_sf"/>
</dbReference>